<keyword evidence="3" id="KW-1185">Reference proteome</keyword>
<evidence type="ECO:0000313" key="2">
    <source>
        <dbReference type="EMBL" id="CCH01936.1"/>
    </source>
</evidence>
<organism evidence="2 3">
    <name type="scientific">Fibrella aestuarina BUZ 2</name>
    <dbReference type="NCBI Taxonomy" id="1166018"/>
    <lineage>
        <taxon>Bacteria</taxon>
        <taxon>Pseudomonadati</taxon>
        <taxon>Bacteroidota</taxon>
        <taxon>Cytophagia</taxon>
        <taxon>Cytophagales</taxon>
        <taxon>Spirosomataceae</taxon>
        <taxon>Fibrella</taxon>
    </lineage>
</organism>
<dbReference type="AlphaFoldDB" id="I0KCT3"/>
<dbReference type="OrthoDB" id="1450618at2"/>
<dbReference type="Proteomes" id="UP000011058">
    <property type="component" value="Chromosome"/>
</dbReference>
<evidence type="ECO:0000259" key="1">
    <source>
        <dbReference type="Pfam" id="PF04447"/>
    </source>
</evidence>
<name>I0KCT3_9BACT</name>
<dbReference type="STRING" id="1166018.FAES_3930"/>
<dbReference type="eggNOG" id="ENOG5033ADE">
    <property type="taxonomic scope" value="Bacteria"/>
</dbReference>
<evidence type="ECO:0000313" key="3">
    <source>
        <dbReference type="Proteomes" id="UP000011058"/>
    </source>
</evidence>
<protein>
    <recommendedName>
        <fullName evidence="1">dATP/dGTP diphosphohydrolase MazZ domain-containing protein</fullName>
    </recommendedName>
</protein>
<dbReference type="Pfam" id="PF04447">
    <property type="entry name" value="dATP-dGTP_PPHyd"/>
    <property type="match status" value="1"/>
</dbReference>
<dbReference type="InterPro" id="IPR007538">
    <property type="entry name" value="dATP/dGTP_dipphydrolase_MazZ"/>
</dbReference>
<dbReference type="KEGG" id="fae:FAES_3930"/>
<feature type="domain" description="dATP/dGTP diphosphohydrolase MazZ" evidence="1">
    <location>
        <begin position="55"/>
        <end position="140"/>
    </location>
</feature>
<reference evidence="2 3" key="1">
    <citation type="journal article" date="2012" name="J. Bacteriol.">
        <title>Genome Sequence of Fibrella aestuarina BUZ 2T, a Filamentous Marine Bacterium.</title>
        <authorList>
            <person name="Filippini M."/>
            <person name="Qi W."/>
            <person name="Blom J."/>
            <person name="Goesmann A."/>
            <person name="Smits T.H."/>
            <person name="Bagheri H.C."/>
        </authorList>
    </citation>
    <scope>NUCLEOTIDE SEQUENCE [LARGE SCALE GENOMIC DNA]</scope>
    <source>
        <strain evidence="3">BUZ 2T</strain>
    </source>
</reference>
<dbReference type="HOGENOM" id="CLU_1737813_0_0_10"/>
<dbReference type="EMBL" id="HE796683">
    <property type="protein sequence ID" value="CCH01936.1"/>
    <property type="molecule type" value="Genomic_DNA"/>
</dbReference>
<gene>
    <name evidence="2" type="ORF">FAES_3930</name>
</gene>
<proteinExistence type="predicted"/>
<dbReference type="RefSeq" id="WP_015333035.1">
    <property type="nucleotide sequence ID" value="NC_020054.1"/>
</dbReference>
<sequence length="150" mass="16491">MNQFEFQDRVDGSINDYRDGAIDGAEFREAIVDTLLEAALPVLQPITLEEVEAKRSAWARATFPGTTPLSSLRHLEREIEEIEADIVAGKDPTVEYADALSMLLDSAGQAGIGPRALIDAMHAKLLINQTRDWTQNPDGSYAHIEPQPSC</sequence>
<accession>I0KCT3</accession>